<keyword evidence="1" id="KW-0472">Membrane</keyword>
<dbReference type="Pfam" id="PF07331">
    <property type="entry name" value="TctB"/>
    <property type="match status" value="1"/>
</dbReference>
<accession>A0ABP6REG3</accession>
<gene>
    <name evidence="3" type="ORF">GCM10020260_09940</name>
</gene>
<dbReference type="RefSeq" id="WP_344718794.1">
    <property type="nucleotide sequence ID" value="NZ_BAAAYG010000003.1"/>
</dbReference>
<feature type="transmembrane region" description="Helical" evidence="1">
    <location>
        <begin position="16"/>
        <end position="39"/>
    </location>
</feature>
<evidence type="ECO:0000259" key="2">
    <source>
        <dbReference type="Pfam" id="PF07331"/>
    </source>
</evidence>
<protein>
    <recommendedName>
        <fullName evidence="2">DUF1468 domain-containing protein</fullName>
    </recommendedName>
</protein>
<keyword evidence="4" id="KW-1185">Reference proteome</keyword>
<sequence>MTDLLRLNVDFSDYHLVFPVAIGVLLAVLLLIIGLRWAVRRVRYGPVSAEQRFRFFQRGFDWKKLFGAIVCIIAYVALLNPLGFLLSSILFVIAVSAVLRPTTSVRGLIGIGASAICTPLAIWLVFGQLFDITLP</sequence>
<comment type="caution">
    <text evidence="3">The sequence shown here is derived from an EMBL/GenBank/DDBJ whole genome shotgun (WGS) entry which is preliminary data.</text>
</comment>
<evidence type="ECO:0000256" key="1">
    <source>
        <dbReference type="SAM" id="Phobius"/>
    </source>
</evidence>
<dbReference type="EMBL" id="BAAAYG010000003">
    <property type="protein sequence ID" value="GAA3282603.1"/>
    <property type="molecule type" value="Genomic_DNA"/>
</dbReference>
<feature type="domain" description="DUF1468" evidence="2">
    <location>
        <begin position="17"/>
        <end position="135"/>
    </location>
</feature>
<reference evidence="4" key="1">
    <citation type="journal article" date="2019" name="Int. J. Syst. Evol. Microbiol.">
        <title>The Global Catalogue of Microorganisms (GCM) 10K type strain sequencing project: providing services to taxonomists for standard genome sequencing and annotation.</title>
        <authorList>
            <consortium name="The Broad Institute Genomics Platform"/>
            <consortium name="The Broad Institute Genome Sequencing Center for Infectious Disease"/>
            <person name="Wu L."/>
            <person name="Ma J."/>
        </authorList>
    </citation>
    <scope>NUCLEOTIDE SEQUENCE [LARGE SCALE GENOMIC DNA]</scope>
    <source>
        <strain evidence="4">JCM 11483</strain>
    </source>
</reference>
<keyword evidence="1" id="KW-0812">Transmembrane</keyword>
<organism evidence="3 4">
    <name type="scientific">Nesterenkonia halobia</name>
    <dbReference type="NCBI Taxonomy" id="37922"/>
    <lineage>
        <taxon>Bacteria</taxon>
        <taxon>Bacillati</taxon>
        <taxon>Actinomycetota</taxon>
        <taxon>Actinomycetes</taxon>
        <taxon>Micrococcales</taxon>
        <taxon>Micrococcaceae</taxon>
        <taxon>Nesterenkonia</taxon>
    </lineage>
</organism>
<name>A0ABP6REG3_9MICC</name>
<dbReference type="InterPro" id="IPR009936">
    <property type="entry name" value="DUF1468"/>
</dbReference>
<feature type="transmembrane region" description="Helical" evidence="1">
    <location>
        <begin position="108"/>
        <end position="130"/>
    </location>
</feature>
<evidence type="ECO:0000313" key="4">
    <source>
        <dbReference type="Proteomes" id="UP001501736"/>
    </source>
</evidence>
<evidence type="ECO:0000313" key="3">
    <source>
        <dbReference type="EMBL" id="GAA3282603.1"/>
    </source>
</evidence>
<proteinExistence type="predicted"/>
<keyword evidence="1" id="KW-1133">Transmembrane helix</keyword>
<dbReference type="Proteomes" id="UP001501736">
    <property type="component" value="Unassembled WGS sequence"/>
</dbReference>
<feature type="transmembrane region" description="Helical" evidence="1">
    <location>
        <begin position="60"/>
        <end position="78"/>
    </location>
</feature>